<dbReference type="OrthoDB" id="1508846at2759"/>
<comment type="caution">
    <text evidence="10">The sequence shown here is derived from an EMBL/GenBank/DDBJ whole genome shotgun (WGS) entry which is preliminary data.</text>
</comment>
<dbReference type="InterPro" id="IPR008389">
    <property type="entry name" value="ATPase_V0-cplx_e1/e2_su"/>
</dbReference>
<dbReference type="PANTHER" id="PTHR12263:SF0">
    <property type="entry name" value="V-TYPE PROTON ATPASE SUBUNIT"/>
    <property type="match status" value="1"/>
</dbReference>
<dbReference type="AlphaFoldDB" id="A0A5C5G0Z9"/>
<evidence type="ECO:0000256" key="8">
    <source>
        <dbReference type="ARBA" id="ARBA00023136"/>
    </source>
</evidence>
<keyword evidence="5" id="KW-0375">Hydrogen ion transport</keyword>
<dbReference type="Proteomes" id="UP000311382">
    <property type="component" value="Unassembled WGS sequence"/>
</dbReference>
<proteinExistence type="inferred from homology"/>
<reference evidence="10 11" key="1">
    <citation type="submission" date="2019-03" db="EMBL/GenBank/DDBJ databases">
        <title>Rhodosporidium diobovatum UCD-FST 08-225 genome sequencing, assembly, and annotation.</title>
        <authorList>
            <person name="Fakankun I.U."/>
            <person name="Fristensky B."/>
            <person name="Levin D.B."/>
        </authorList>
    </citation>
    <scope>NUCLEOTIDE SEQUENCE [LARGE SCALE GENOMIC DNA]</scope>
    <source>
        <strain evidence="10 11">UCD-FST 08-225</strain>
    </source>
</reference>
<keyword evidence="3" id="KW-0813">Transport</keyword>
<dbReference type="GO" id="GO:0012505">
    <property type="term" value="C:endomembrane system"/>
    <property type="evidence" value="ECO:0007669"/>
    <property type="project" value="UniProtKB-SubCell"/>
</dbReference>
<dbReference type="GO" id="GO:0007035">
    <property type="term" value="P:vacuolar acidification"/>
    <property type="evidence" value="ECO:0007669"/>
    <property type="project" value="TreeGrafter"/>
</dbReference>
<evidence type="ECO:0000313" key="11">
    <source>
        <dbReference type="Proteomes" id="UP000311382"/>
    </source>
</evidence>
<evidence type="ECO:0000256" key="9">
    <source>
        <dbReference type="SAM" id="Phobius"/>
    </source>
</evidence>
<dbReference type="PANTHER" id="PTHR12263">
    <property type="entry name" value="VACUOLAR ATP SYNTHASE SUBUNIT H"/>
    <property type="match status" value="1"/>
</dbReference>
<keyword evidence="7" id="KW-0406">Ion transport</keyword>
<comment type="similarity">
    <text evidence="2">Belongs to the V-ATPase e1/e2 subunit family.</text>
</comment>
<accession>A0A5C5G0Z9</accession>
<dbReference type="STRING" id="5288.A0A5C5G0Z9"/>
<evidence type="ECO:0000256" key="2">
    <source>
        <dbReference type="ARBA" id="ARBA00008328"/>
    </source>
</evidence>
<keyword evidence="8 9" id="KW-0472">Membrane</keyword>
<evidence type="ECO:0000256" key="5">
    <source>
        <dbReference type="ARBA" id="ARBA00022781"/>
    </source>
</evidence>
<evidence type="ECO:0000256" key="1">
    <source>
        <dbReference type="ARBA" id="ARBA00004127"/>
    </source>
</evidence>
<dbReference type="EMBL" id="SOZI01000032">
    <property type="protein sequence ID" value="TNY22034.1"/>
    <property type="molecule type" value="Genomic_DNA"/>
</dbReference>
<dbReference type="GO" id="GO:0000220">
    <property type="term" value="C:vacuolar proton-transporting V-type ATPase, V0 domain"/>
    <property type="evidence" value="ECO:0007669"/>
    <property type="project" value="TreeGrafter"/>
</dbReference>
<evidence type="ECO:0000256" key="4">
    <source>
        <dbReference type="ARBA" id="ARBA00022692"/>
    </source>
</evidence>
<evidence type="ECO:0000256" key="3">
    <source>
        <dbReference type="ARBA" id="ARBA00022448"/>
    </source>
</evidence>
<dbReference type="GO" id="GO:0046961">
    <property type="term" value="F:proton-transporting ATPase activity, rotational mechanism"/>
    <property type="evidence" value="ECO:0007669"/>
    <property type="project" value="InterPro"/>
</dbReference>
<sequence>MGGGTIFLVLLIAVGAAAGGWFAVPKGDNQVTIRTSLLLALSCCWLMWAIAYLAQLHPLIKPIRSNLRSLDDSF</sequence>
<comment type="subcellular location">
    <subcellularLocation>
        <location evidence="1">Endomembrane system</location>
        <topology evidence="1">Multi-pass membrane protein</topology>
    </subcellularLocation>
</comment>
<organism evidence="10 11">
    <name type="scientific">Rhodotorula diobovata</name>
    <dbReference type="NCBI Taxonomy" id="5288"/>
    <lineage>
        <taxon>Eukaryota</taxon>
        <taxon>Fungi</taxon>
        <taxon>Dikarya</taxon>
        <taxon>Basidiomycota</taxon>
        <taxon>Pucciniomycotina</taxon>
        <taxon>Microbotryomycetes</taxon>
        <taxon>Sporidiobolales</taxon>
        <taxon>Sporidiobolaceae</taxon>
        <taxon>Rhodotorula</taxon>
    </lineage>
</organism>
<evidence type="ECO:0000256" key="7">
    <source>
        <dbReference type="ARBA" id="ARBA00023065"/>
    </source>
</evidence>
<keyword evidence="11" id="KW-1185">Reference proteome</keyword>
<keyword evidence="6 9" id="KW-1133">Transmembrane helix</keyword>
<keyword evidence="4 9" id="KW-0812">Transmembrane</keyword>
<gene>
    <name evidence="10" type="ORF">DMC30DRAFT_393414</name>
</gene>
<feature type="transmembrane region" description="Helical" evidence="9">
    <location>
        <begin position="6"/>
        <end position="24"/>
    </location>
</feature>
<dbReference type="Pfam" id="PF05493">
    <property type="entry name" value="ATP_synt_H"/>
    <property type="match status" value="1"/>
</dbReference>
<evidence type="ECO:0000313" key="10">
    <source>
        <dbReference type="EMBL" id="TNY22034.1"/>
    </source>
</evidence>
<name>A0A5C5G0Z9_9BASI</name>
<evidence type="ECO:0000256" key="6">
    <source>
        <dbReference type="ARBA" id="ARBA00022989"/>
    </source>
</evidence>
<protein>
    <submittedName>
        <fullName evidence="10">ATPase, V0 complex, subunit E1/e2</fullName>
    </submittedName>
</protein>
<feature type="transmembrane region" description="Helical" evidence="9">
    <location>
        <begin position="36"/>
        <end position="54"/>
    </location>
</feature>